<reference evidence="11 12" key="1">
    <citation type="journal article" date="2014" name="Genome Announc.">
        <title>Draft Genome Sequence of the Boron-Tolerant and Moderately Halotolerant Bacterium Gracilibacillus boraciitolerans JCM 21714T.</title>
        <authorList>
            <person name="Ahmed I."/>
            <person name="Oshima K."/>
            <person name="Suda W."/>
            <person name="Kitamura K."/>
            <person name="Iida T."/>
            <person name="Ohmori Y."/>
            <person name="Fujiwara T."/>
            <person name="Hattori M."/>
            <person name="Ohkuma M."/>
        </authorList>
    </citation>
    <scope>NUCLEOTIDE SEQUENCE [LARGE SCALE GENOMIC DNA]</scope>
    <source>
        <strain evidence="11 12">JCM 21714</strain>
    </source>
</reference>
<evidence type="ECO:0008006" key="13">
    <source>
        <dbReference type="Google" id="ProtNLM"/>
    </source>
</evidence>
<comment type="similarity">
    <text evidence="5">Belongs to the methyl-accepting chemotaxis (MCP) protein family.</text>
</comment>
<feature type="transmembrane region" description="Helical" evidence="8">
    <location>
        <begin position="67"/>
        <end position="89"/>
    </location>
</feature>
<dbReference type="Proteomes" id="UP000019102">
    <property type="component" value="Unassembled WGS sequence"/>
</dbReference>
<keyword evidence="8" id="KW-1133">Transmembrane helix</keyword>
<evidence type="ECO:0000256" key="5">
    <source>
        <dbReference type="ARBA" id="ARBA00029447"/>
    </source>
</evidence>
<feature type="coiled-coil region" evidence="7">
    <location>
        <begin position="472"/>
        <end position="507"/>
    </location>
</feature>
<keyword evidence="12" id="KW-1185">Reference proteome</keyword>
<protein>
    <recommendedName>
        <fullName evidence="13">Methyl-accepting chemotaxis protein</fullName>
    </recommendedName>
</protein>
<evidence type="ECO:0000256" key="1">
    <source>
        <dbReference type="ARBA" id="ARBA00004236"/>
    </source>
</evidence>
<keyword evidence="8" id="KW-0812">Transmembrane</keyword>
<feature type="transmembrane region" description="Helical" evidence="8">
    <location>
        <begin position="339"/>
        <end position="359"/>
    </location>
</feature>
<evidence type="ECO:0000256" key="7">
    <source>
        <dbReference type="SAM" id="Coils"/>
    </source>
</evidence>
<dbReference type="Gene3D" id="1.10.287.950">
    <property type="entry name" value="Methyl-accepting chemotaxis protein"/>
    <property type="match status" value="1"/>
</dbReference>
<dbReference type="PANTHER" id="PTHR32089:SF112">
    <property type="entry name" value="LYSOZYME-LIKE PROTEIN-RELATED"/>
    <property type="match status" value="1"/>
</dbReference>
<dbReference type="CDD" id="cd06225">
    <property type="entry name" value="HAMP"/>
    <property type="match status" value="1"/>
</dbReference>
<evidence type="ECO:0000259" key="9">
    <source>
        <dbReference type="PROSITE" id="PS50111"/>
    </source>
</evidence>
<dbReference type="PROSITE" id="PS50885">
    <property type="entry name" value="HAMP"/>
    <property type="match status" value="1"/>
</dbReference>
<accession>W4VPU6</accession>
<keyword evidence="2" id="KW-1003">Cell membrane</keyword>
<dbReference type="Gene3D" id="3.30.450.20">
    <property type="entry name" value="PAS domain"/>
    <property type="match status" value="1"/>
</dbReference>
<gene>
    <name evidence="11" type="ORF">JCM21714_4410</name>
</gene>
<dbReference type="Pfam" id="PF00672">
    <property type="entry name" value="HAMP"/>
    <property type="match status" value="1"/>
</dbReference>
<feature type="domain" description="Methyl-accepting transducer" evidence="9">
    <location>
        <begin position="436"/>
        <end position="603"/>
    </location>
</feature>
<organism evidence="11 12">
    <name type="scientific">Gracilibacillus boraciitolerans JCM 21714</name>
    <dbReference type="NCBI Taxonomy" id="1298598"/>
    <lineage>
        <taxon>Bacteria</taxon>
        <taxon>Bacillati</taxon>
        <taxon>Bacillota</taxon>
        <taxon>Bacilli</taxon>
        <taxon>Bacillales</taxon>
        <taxon>Bacillaceae</taxon>
        <taxon>Gracilibacillus</taxon>
    </lineage>
</organism>
<dbReference type="STRING" id="1298598.JCM21714_4410"/>
<dbReference type="GO" id="GO:0007165">
    <property type="term" value="P:signal transduction"/>
    <property type="evidence" value="ECO:0007669"/>
    <property type="project" value="UniProtKB-KW"/>
</dbReference>
<evidence type="ECO:0000256" key="8">
    <source>
        <dbReference type="SAM" id="Phobius"/>
    </source>
</evidence>
<sequence>MVNKFVSKTQKSTKKAVGYLSKAFKKGSILSRNLVSKISKKGENSSPSKKSIHNSTVAKKNSISTKILISILSIVFISVIVVGVSSYFISNNIIKDKVTEASEQTIIQSGDKLDYLLNQYKDRVTEILMADNFSNTLNELDAYENTNNFEYFSLKSSVDDALTQITMIDSNVSLYLLHTEKERIISSTETVPEEDLFGFDWYQQAKESEGATAWIGGLKGGVSGKKDEPTVAFGQKLKIGGTAYMLLVELKTAVFADALEDVRFGEEGLPSLVNQNNEIVFSFDPEKITEPYNYQIKLDDETKMTEDNGQLVFQDASEITDWYLVGSVSEAELTKDTQIIFLVTVAIIILSLIISFIIAGRIVKNIARPLANVSGLMSSAKQGNLIVRSEDTDRKDEIGELAESFNEMLENISKMMNRTKDSTNKVLQAAINLSDISQTQSQSAKEVAAASEEIASGATGLTDEAERGNTLASNIHNEVENVYENNNEMERQAIEVLERSHEGLEKMNELVTKTKDGQQMTNALSEKVDTLKESTAQISEVMEMLTHIAQQTNLLALNAAIEAARAGEAGKGFAVVADEIRKLSTQSKGSIDKVEEITTGDCK</sequence>
<dbReference type="RefSeq" id="WP_035725982.1">
    <property type="nucleotide sequence ID" value="NZ_BAVS01000043.1"/>
</dbReference>
<evidence type="ECO:0000313" key="12">
    <source>
        <dbReference type="Proteomes" id="UP000019102"/>
    </source>
</evidence>
<dbReference type="GO" id="GO:0005886">
    <property type="term" value="C:plasma membrane"/>
    <property type="evidence" value="ECO:0007669"/>
    <property type="project" value="UniProtKB-SubCell"/>
</dbReference>
<dbReference type="PROSITE" id="PS50111">
    <property type="entry name" value="CHEMOTAXIS_TRANSDUC_2"/>
    <property type="match status" value="1"/>
</dbReference>
<dbReference type="Pfam" id="PF00015">
    <property type="entry name" value="MCPsignal"/>
    <property type="match status" value="1"/>
</dbReference>
<dbReference type="SUPFAM" id="SSF58104">
    <property type="entry name" value="Methyl-accepting chemotaxis protein (MCP) signaling domain"/>
    <property type="match status" value="1"/>
</dbReference>
<evidence type="ECO:0000256" key="3">
    <source>
        <dbReference type="ARBA" id="ARBA00023136"/>
    </source>
</evidence>
<feature type="domain" description="HAMP" evidence="10">
    <location>
        <begin position="364"/>
        <end position="417"/>
    </location>
</feature>
<dbReference type="SMART" id="SM00283">
    <property type="entry name" value="MA"/>
    <property type="match status" value="1"/>
</dbReference>
<keyword evidence="4 6" id="KW-0807">Transducer</keyword>
<evidence type="ECO:0000259" key="10">
    <source>
        <dbReference type="PROSITE" id="PS50885"/>
    </source>
</evidence>
<dbReference type="AlphaFoldDB" id="W4VPU6"/>
<evidence type="ECO:0000256" key="2">
    <source>
        <dbReference type="ARBA" id="ARBA00022475"/>
    </source>
</evidence>
<dbReference type="SMART" id="SM00304">
    <property type="entry name" value="HAMP"/>
    <property type="match status" value="1"/>
</dbReference>
<proteinExistence type="inferred from homology"/>
<dbReference type="EMBL" id="BAVS01000043">
    <property type="protein sequence ID" value="GAE95196.1"/>
    <property type="molecule type" value="Genomic_DNA"/>
</dbReference>
<evidence type="ECO:0000313" key="11">
    <source>
        <dbReference type="EMBL" id="GAE95196.1"/>
    </source>
</evidence>
<dbReference type="InterPro" id="IPR003660">
    <property type="entry name" value="HAMP_dom"/>
</dbReference>
<comment type="subcellular location">
    <subcellularLocation>
        <location evidence="1">Cell membrane</location>
    </subcellularLocation>
</comment>
<name>W4VPU6_9BACI</name>
<keyword evidence="7" id="KW-0175">Coiled coil</keyword>
<evidence type="ECO:0000256" key="6">
    <source>
        <dbReference type="PROSITE-ProRule" id="PRU00284"/>
    </source>
</evidence>
<keyword evidence="3 8" id="KW-0472">Membrane</keyword>
<dbReference type="Gene3D" id="1.10.8.500">
    <property type="entry name" value="HAMP domain in histidine kinase"/>
    <property type="match status" value="1"/>
</dbReference>
<dbReference type="PANTHER" id="PTHR32089">
    <property type="entry name" value="METHYL-ACCEPTING CHEMOTAXIS PROTEIN MCPB"/>
    <property type="match status" value="1"/>
</dbReference>
<dbReference type="InterPro" id="IPR004089">
    <property type="entry name" value="MCPsignal_dom"/>
</dbReference>
<comment type="caution">
    <text evidence="11">The sequence shown here is derived from an EMBL/GenBank/DDBJ whole genome shotgun (WGS) entry which is preliminary data.</text>
</comment>
<evidence type="ECO:0000256" key="4">
    <source>
        <dbReference type="ARBA" id="ARBA00023224"/>
    </source>
</evidence>
<dbReference type="eggNOG" id="COG0840">
    <property type="taxonomic scope" value="Bacteria"/>
</dbReference>